<name>A0ACC0AQ86_CATRO</name>
<dbReference type="EMBL" id="CM044705">
    <property type="protein sequence ID" value="KAI5661598.1"/>
    <property type="molecule type" value="Genomic_DNA"/>
</dbReference>
<protein>
    <submittedName>
        <fullName evidence="1">Uncharacterized protein</fullName>
    </submittedName>
</protein>
<organism evidence="1 2">
    <name type="scientific">Catharanthus roseus</name>
    <name type="common">Madagascar periwinkle</name>
    <name type="synonym">Vinca rosea</name>
    <dbReference type="NCBI Taxonomy" id="4058"/>
    <lineage>
        <taxon>Eukaryota</taxon>
        <taxon>Viridiplantae</taxon>
        <taxon>Streptophyta</taxon>
        <taxon>Embryophyta</taxon>
        <taxon>Tracheophyta</taxon>
        <taxon>Spermatophyta</taxon>
        <taxon>Magnoliopsida</taxon>
        <taxon>eudicotyledons</taxon>
        <taxon>Gunneridae</taxon>
        <taxon>Pentapetalae</taxon>
        <taxon>asterids</taxon>
        <taxon>lamiids</taxon>
        <taxon>Gentianales</taxon>
        <taxon>Apocynaceae</taxon>
        <taxon>Rauvolfioideae</taxon>
        <taxon>Vinceae</taxon>
        <taxon>Catharanthinae</taxon>
        <taxon>Catharanthus</taxon>
    </lineage>
</organism>
<reference evidence="2" key="1">
    <citation type="journal article" date="2023" name="Nat. Plants">
        <title>Single-cell RNA sequencing provides a high-resolution roadmap for understanding the multicellular compartmentation of specialized metabolism.</title>
        <authorList>
            <person name="Sun S."/>
            <person name="Shen X."/>
            <person name="Li Y."/>
            <person name="Li Y."/>
            <person name="Wang S."/>
            <person name="Li R."/>
            <person name="Zhang H."/>
            <person name="Shen G."/>
            <person name="Guo B."/>
            <person name="Wei J."/>
            <person name="Xu J."/>
            <person name="St-Pierre B."/>
            <person name="Chen S."/>
            <person name="Sun C."/>
        </authorList>
    </citation>
    <scope>NUCLEOTIDE SEQUENCE [LARGE SCALE GENOMIC DNA]</scope>
</reference>
<accession>A0ACC0AQ86</accession>
<comment type="caution">
    <text evidence="1">The sequence shown here is derived from an EMBL/GenBank/DDBJ whole genome shotgun (WGS) entry which is preliminary data.</text>
</comment>
<dbReference type="Proteomes" id="UP001060085">
    <property type="component" value="Linkage Group LG05"/>
</dbReference>
<gene>
    <name evidence="1" type="ORF">M9H77_20921</name>
</gene>
<proteinExistence type="predicted"/>
<evidence type="ECO:0000313" key="1">
    <source>
        <dbReference type="EMBL" id="KAI5661598.1"/>
    </source>
</evidence>
<keyword evidence="2" id="KW-1185">Reference proteome</keyword>
<evidence type="ECO:0000313" key="2">
    <source>
        <dbReference type="Proteomes" id="UP001060085"/>
    </source>
</evidence>
<sequence length="375" mass="41960">MEEVPAHVHSGPIVPDILSRQHEHRSGLIWSGDHEMCFTDLQCRRFGHNLFSATVRLPAVVHGNFGGRTTDRGSLSLSTDLGVVMYTCITALADYGCSGRPSCSSLRYMCTSFDYIQLPTQTLVTYRDQLDFMPSDQIVEYNYPGRVMRQFARAQYIPDACDTRLDLHRIQLRGVTTVTGGHSMLAIWYWGITGVYIDNPANYNTRSHGYQPAGVDKWMMTSMLQEVDDMASVLIQEPPSSPSQMVVFAKKVQTIISELSNRRPREHVPDRGARGVKRGAHRQPGRGVGGGRPLAAFSRQTRTCRPWACKGGEGFRAPPPPSIAGSSTPHQPISQTSSSDEEERTDDMDVVQHYGFRDRIGKKTTRFRPSDWPLL</sequence>